<dbReference type="CDD" id="cd00077">
    <property type="entry name" value="HDc"/>
    <property type="match status" value="1"/>
</dbReference>
<evidence type="ECO:0000256" key="2">
    <source>
        <dbReference type="ARBA" id="ARBA00022759"/>
    </source>
</evidence>
<dbReference type="GO" id="GO:0003723">
    <property type="term" value="F:RNA binding"/>
    <property type="evidence" value="ECO:0007669"/>
    <property type="project" value="UniProtKB-UniRule"/>
</dbReference>
<comment type="caution">
    <text evidence="9">The sequence shown here is derived from an EMBL/GenBank/DDBJ whole genome shotgun (WGS) entry which is preliminary data.</text>
</comment>
<protein>
    <recommendedName>
        <fullName evidence="5 6">Ribonuclease Y</fullName>
        <shortName evidence="5">RNase Y</shortName>
        <ecNumber evidence="5 6">3.1.-.-</ecNumber>
    </recommendedName>
</protein>
<dbReference type="PANTHER" id="PTHR12826">
    <property type="entry name" value="RIBONUCLEASE Y"/>
    <property type="match status" value="1"/>
</dbReference>
<evidence type="ECO:0000256" key="1">
    <source>
        <dbReference type="ARBA" id="ARBA00022722"/>
    </source>
</evidence>
<gene>
    <name evidence="5 9" type="primary">rny</name>
    <name evidence="9" type="ORF">ENG67_03510</name>
</gene>
<evidence type="ECO:0000256" key="3">
    <source>
        <dbReference type="ARBA" id="ARBA00022801"/>
    </source>
</evidence>
<keyword evidence="2 5" id="KW-0255">Endonuclease</keyword>
<organism evidence="9">
    <name type="scientific">candidate division WOR-3 bacterium</name>
    <dbReference type="NCBI Taxonomy" id="2052148"/>
    <lineage>
        <taxon>Bacteria</taxon>
        <taxon>Bacteria division WOR-3</taxon>
    </lineage>
</organism>
<dbReference type="Pfam" id="PF12072">
    <property type="entry name" value="RNase_Y_N"/>
    <property type="match status" value="1"/>
</dbReference>
<dbReference type="AlphaFoldDB" id="A0A7C1B3T5"/>
<keyword evidence="5" id="KW-0472">Membrane</keyword>
<dbReference type="GO" id="GO:0016787">
    <property type="term" value="F:hydrolase activity"/>
    <property type="evidence" value="ECO:0007669"/>
    <property type="project" value="UniProtKB-KW"/>
</dbReference>
<feature type="coiled-coil region" evidence="7">
    <location>
        <begin position="38"/>
        <end position="154"/>
    </location>
</feature>
<keyword evidence="5" id="KW-0812">Transmembrane</keyword>
<name>A0A7C1B3T5_UNCW3</name>
<dbReference type="Pfam" id="PF01966">
    <property type="entry name" value="HD"/>
    <property type="match status" value="1"/>
</dbReference>
<dbReference type="EC" id="3.1.-.-" evidence="5 6"/>
<dbReference type="Proteomes" id="UP000885931">
    <property type="component" value="Unassembled WGS sequence"/>
</dbReference>
<keyword evidence="3 5" id="KW-0378">Hydrolase</keyword>
<dbReference type="SMART" id="SM00471">
    <property type="entry name" value="HDc"/>
    <property type="match status" value="1"/>
</dbReference>
<dbReference type="Pfam" id="PF00013">
    <property type="entry name" value="KH_1"/>
    <property type="match status" value="1"/>
</dbReference>
<evidence type="ECO:0000256" key="6">
    <source>
        <dbReference type="NCBIfam" id="TIGR03319"/>
    </source>
</evidence>
<dbReference type="EMBL" id="DRBW01000143">
    <property type="protein sequence ID" value="HDM90259.1"/>
    <property type="molecule type" value="Genomic_DNA"/>
</dbReference>
<dbReference type="Gene3D" id="1.10.3210.10">
    <property type="entry name" value="Hypothetical protein af1432"/>
    <property type="match status" value="1"/>
</dbReference>
<evidence type="ECO:0000256" key="7">
    <source>
        <dbReference type="SAM" id="Coils"/>
    </source>
</evidence>
<dbReference type="Gene3D" id="3.30.1370.10">
    <property type="entry name" value="K Homology domain, type 1"/>
    <property type="match status" value="1"/>
</dbReference>
<keyword evidence="1 5" id="KW-0540">Nuclease</keyword>
<keyword evidence="5" id="KW-1003">Cell membrane</keyword>
<dbReference type="GO" id="GO:0004521">
    <property type="term" value="F:RNA endonuclease activity"/>
    <property type="evidence" value="ECO:0007669"/>
    <property type="project" value="UniProtKB-UniRule"/>
</dbReference>
<comment type="similarity">
    <text evidence="5">Belongs to the RNase Y family.</text>
</comment>
<dbReference type="InterPro" id="IPR006674">
    <property type="entry name" value="HD_domain"/>
</dbReference>
<evidence type="ECO:0000256" key="5">
    <source>
        <dbReference type="HAMAP-Rule" id="MF_00335"/>
    </source>
</evidence>
<dbReference type="InterPro" id="IPR036612">
    <property type="entry name" value="KH_dom_type_1_sf"/>
</dbReference>
<feature type="domain" description="HD" evidence="8">
    <location>
        <begin position="337"/>
        <end position="430"/>
    </location>
</feature>
<dbReference type="SUPFAM" id="SSF54791">
    <property type="entry name" value="Eukaryotic type KH-domain (KH-domain type I)"/>
    <property type="match status" value="1"/>
</dbReference>
<keyword evidence="7" id="KW-0175">Coiled coil</keyword>
<comment type="function">
    <text evidence="5">Endoribonuclease that initiates mRNA decay.</text>
</comment>
<feature type="transmembrane region" description="Helical" evidence="5">
    <location>
        <begin position="6"/>
        <end position="26"/>
    </location>
</feature>
<dbReference type="PANTHER" id="PTHR12826:SF15">
    <property type="entry name" value="RIBONUCLEASE Y"/>
    <property type="match status" value="1"/>
</dbReference>
<dbReference type="HAMAP" id="MF_00335">
    <property type="entry name" value="RNase_Y"/>
    <property type="match status" value="1"/>
</dbReference>
<comment type="subcellular location">
    <subcellularLocation>
        <location evidence="5">Cell membrane</location>
        <topology evidence="5">Single-pass membrane protein</topology>
    </subcellularLocation>
</comment>
<dbReference type="GO" id="GO:0006402">
    <property type="term" value="P:mRNA catabolic process"/>
    <property type="evidence" value="ECO:0007669"/>
    <property type="project" value="UniProtKB-UniRule"/>
</dbReference>
<keyword evidence="4 5" id="KW-0694">RNA-binding</keyword>
<dbReference type="PROSITE" id="PS50084">
    <property type="entry name" value="KH_TYPE_1"/>
    <property type="match status" value="1"/>
</dbReference>
<dbReference type="GO" id="GO:0005886">
    <property type="term" value="C:plasma membrane"/>
    <property type="evidence" value="ECO:0007669"/>
    <property type="project" value="UniProtKB-SubCell"/>
</dbReference>
<dbReference type="InterPro" id="IPR004088">
    <property type="entry name" value="KH_dom_type_1"/>
</dbReference>
<dbReference type="SMART" id="SM00322">
    <property type="entry name" value="KH"/>
    <property type="match status" value="1"/>
</dbReference>
<evidence type="ECO:0000259" key="8">
    <source>
        <dbReference type="PROSITE" id="PS51831"/>
    </source>
</evidence>
<evidence type="ECO:0000256" key="4">
    <source>
        <dbReference type="ARBA" id="ARBA00022884"/>
    </source>
</evidence>
<dbReference type="InterPro" id="IPR017705">
    <property type="entry name" value="Ribonuclease_Y"/>
</dbReference>
<dbReference type="NCBIfam" id="TIGR00277">
    <property type="entry name" value="HDIG"/>
    <property type="match status" value="1"/>
</dbReference>
<reference evidence="9" key="1">
    <citation type="journal article" date="2020" name="mSystems">
        <title>Genome- and Community-Level Interaction Insights into Carbon Utilization and Element Cycling Functions of Hydrothermarchaeota in Hydrothermal Sediment.</title>
        <authorList>
            <person name="Zhou Z."/>
            <person name="Liu Y."/>
            <person name="Xu W."/>
            <person name="Pan J."/>
            <person name="Luo Z.H."/>
            <person name="Li M."/>
        </authorList>
    </citation>
    <scope>NUCLEOTIDE SEQUENCE [LARGE SCALE GENOMIC DNA]</scope>
    <source>
        <strain evidence="9">HyVt-237</strain>
    </source>
</reference>
<sequence length="521" mass="58665">MTKLIIFLLISIAAGFGIGVLAFLRFKSSFERKIREAKGSAEHILEAARKEAHEIKREAELKAKEHWYKEKRKFEKETQDIRKELTKTERKLEEKETQLNKKADSLQRKERELRQLEKTLRERERGIKAKEDRLQALIDEETKKLEEVARLTREEAKAELMRSLESQARCEAAQLIYKVKEEAKEKADKAAKEIIAMAIQRCATSHTAETTVSVVPLPSDDMKGRIIGREGRNIRAFEAATGVEVIIDDTPEAVTLSAFDPIRREIARMALERLIQDGRIHPARIEEVVEKVKEEFQEYIKGIGEEVVLELGIGGVHPELLALIGKMKFRTSYGQNLLQHSKEVAYLAGLMAGELDLNVELARRAGLLHDIGKAADQGYEGPHAIVGAQIAKKYGENDIVVNAIAAHHEEVEPISPIAVLVAAADAISGSRPGARRESLEAYIKRIERLEDIANSYSGVEKAYAIQAGREVRIMVESGKISDVEAFELAREIAKKIEEDLEYPGQIKVTVIRETRAIEFAR</sequence>
<dbReference type="InterPro" id="IPR022711">
    <property type="entry name" value="RNase_Y_N"/>
</dbReference>
<dbReference type="PROSITE" id="PS51831">
    <property type="entry name" value="HD"/>
    <property type="match status" value="1"/>
</dbReference>
<dbReference type="InterPro" id="IPR003607">
    <property type="entry name" value="HD/PDEase_dom"/>
</dbReference>
<dbReference type="InterPro" id="IPR004087">
    <property type="entry name" value="KH_dom"/>
</dbReference>
<dbReference type="CDD" id="cd22431">
    <property type="entry name" value="KH-I_RNaseY"/>
    <property type="match status" value="1"/>
</dbReference>
<dbReference type="InterPro" id="IPR006675">
    <property type="entry name" value="HDIG_dom"/>
</dbReference>
<dbReference type="SUPFAM" id="SSF109604">
    <property type="entry name" value="HD-domain/PDEase-like"/>
    <property type="match status" value="1"/>
</dbReference>
<dbReference type="FunFam" id="1.10.3210.10:FF:000013">
    <property type="entry name" value="Ribonuclease Y"/>
    <property type="match status" value="1"/>
</dbReference>
<keyword evidence="5" id="KW-1133">Transmembrane helix</keyword>
<evidence type="ECO:0000313" key="9">
    <source>
        <dbReference type="EMBL" id="HDM90259.1"/>
    </source>
</evidence>
<proteinExistence type="inferred from homology"/>
<accession>A0A7C1B3T5</accession>
<dbReference type="NCBIfam" id="TIGR03319">
    <property type="entry name" value="RNase_Y"/>
    <property type="match status" value="1"/>
</dbReference>